<organism evidence="1 2">
    <name type="scientific">Cichorium intybus</name>
    <name type="common">Chicory</name>
    <dbReference type="NCBI Taxonomy" id="13427"/>
    <lineage>
        <taxon>Eukaryota</taxon>
        <taxon>Viridiplantae</taxon>
        <taxon>Streptophyta</taxon>
        <taxon>Embryophyta</taxon>
        <taxon>Tracheophyta</taxon>
        <taxon>Spermatophyta</taxon>
        <taxon>Magnoliopsida</taxon>
        <taxon>eudicotyledons</taxon>
        <taxon>Gunneridae</taxon>
        <taxon>Pentapetalae</taxon>
        <taxon>asterids</taxon>
        <taxon>campanulids</taxon>
        <taxon>Asterales</taxon>
        <taxon>Asteraceae</taxon>
        <taxon>Cichorioideae</taxon>
        <taxon>Cichorieae</taxon>
        <taxon>Cichoriinae</taxon>
        <taxon>Cichorium</taxon>
    </lineage>
</organism>
<gene>
    <name evidence="1" type="ORF">L2E82_30432</name>
</gene>
<evidence type="ECO:0000313" key="2">
    <source>
        <dbReference type="Proteomes" id="UP001055811"/>
    </source>
</evidence>
<reference evidence="1 2" key="2">
    <citation type="journal article" date="2022" name="Mol. Ecol. Resour.">
        <title>The genomes of chicory, endive, great burdock and yacon provide insights into Asteraceae paleo-polyploidization history and plant inulin production.</title>
        <authorList>
            <person name="Fan W."/>
            <person name="Wang S."/>
            <person name="Wang H."/>
            <person name="Wang A."/>
            <person name="Jiang F."/>
            <person name="Liu H."/>
            <person name="Zhao H."/>
            <person name="Xu D."/>
            <person name="Zhang Y."/>
        </authorList>
    </citation>
    <scope>NUCLEOTIDE SEQUENCE [LARGE SCALE GENOMIC DNA]</scope>
    <source>
        <strain evidence="2">cv. Punajuju</strain>
        <tissue evidence="1">Leaves</tissue>
    </source>
</reference>
<sequence>MRDEQYDSEWYIDSGCSHHMTGRREELQEYRSLRNGGIIHYGNNATGEIKGYGMITNGKLTIRKVAYVEGLQHNLISVSQLVVGTGLKVSFDEDGSELIEKKTKKLVLKSKRKGEMFPLDMKPIKGKPAICLLTRGANDDSWLWHRRLSHMNFRDINKLVLGDLVRGLSLLKYDKDRLCDACELGKQCKKSHSTIINTKIIEPLELLHIDLCGPSAIESVAHNKYILVIVDDFSRFTWVLFLKQKSEAATNMINFIKQVEVLLRKQVRMIRSDNGTEFTNQTLDDFLVREKSDRRIPCLVGQKFGFI</sequence>
<keyword evidence="2" id="KW-1185">Reference proteome</keyword>
<comment type="caution">
    <text evidence="1">The sequence shown here is derived from an EMBL/GenBank/DDBJ whole genome shotgun (WGS) entry which is preliminary data.</text>
</comment>
<accession>A0ACB9D0L3</accession>
<reference evidence="2" key="1">
    <citation type="journal article" date="2022" name="Mol. Ecol. Resour.">
        <title>The genomes of chicory, endive, great burdock and yacon provide insights into Asteraceae palaeo-polyploidization history and plant inulin production.</title>
        <authorList>
            <person name="Fan W."/>
            <person name="Wang S."/>
            <person name="Wang H."/>
            <person name="Wang A."/>
            <person name="Jiang F."/>
            <person name="Liu H."/>
            <person name="Zhao H."/>
            <person name="Xu D."/>
            <person name="Zhang Y."/>
        </authorList>
    </citation>
    <scope>NUCLEOTIDE SEQUENCE [LARGE SCALE GENOMIC DNA]</scope>
    <source>
        <strain evidence="2">cv. Punajuju</strain>
    </source>
</reference>
<protein>
    <submittedName>
        <fullName evidence="1">Uncharacterized protein</fullName>
    </submittedName>
</protein>
<evidence type="ECO:0000313" key="1">
    <source>
        <dbReference type="EMBL" id="KAI3740016.1"/>
    </source>
</evidence>
<dbReference type="Proteomes" id="UP001055811">
    <property type="component" value="Linkage Group LG05"/>
</dbReference>
<dbReference type="EMBL" id="CM042013">
    <property type="protein sequence ID" value="KAI3740016.1"/>
    <property type="molecule type" value="Genomic_DNA"/>
</dbReference>
<proteinExistence type="predicted"/>
<name>A0ACB9D0L3_CICIN</name>